<accession>A0A6A1Z821</accession>
<evidence type="ECO:0000259" key="3">
    <source>
        <dbReference type="Pfam" id="PF04650"/>
    </source>
</evidence>
<dbReference type="Pfam" id="PF04650">
    <property type="entry name" value="YSIRK_signal"/>
    <property type="match status" value="1"/>
</dbReference>
<reference evidence="4 5" key="1">
    <citation type="submission" date="2019-09" db="EMBL/GenBank/DDBJ databases">
        <title>Investigation of probiotic properties of different lactic acid bacteria.</title>
        <authorList>
            <person name="Jaomanjaka F."/>
            <person name="Blanc P."/>
        </authorList>
    </citation>
    <scope>NUCLEOTIDE SEQUENCE [LARGE SCALE GENOMIC DNA]</scope>
    <source>
        <strain evidence="4 5">BIO6272</strain>
    </source>
</reference>
<feature type="compositionally biased region" description="Basic and acidic residues" evidence="2">
    <location>
        <begin position="105"/>
        <end position="120"/>
    </location>
</feature>
<evidence type="ECO:0000256" key="2">
    <source>
        <dbReference type="SAM" id="MobiDB-lite"/>
    </source>
</evidence>
<feature type="compositionally biased region" description="Basic and acidic residues" evidence="2">
    <location>
        <begin position="75"/>
        <end position="91"/>
    </location>
</feature>
<evidence type="ECO:0000313" key="4">
    <source>
        <dbReference type="EMBL" id="KAB1977554.1"/>
    </source>
</evidence>
<feature type="compositionally biased region" description="Polar residues" evidence="2">
    <location>
        <begin position="92"/>
        <end position="104"/>
    </location>
</feature>
<keyword evidence="1" id="KW-0732">Signal</keyword>
<feature type="region of interest" description="Disordered" evidence="2">
    <location>
        <begin position="40"/>
        <end position="133"/>
    </location>
</feature>
<dbReference type="AlphaFoldDB" id="A0A6A1Z821"/>
<sequence length="973" mass="105348">MRERKNHYSIRKLTIGVASVLIGISFFGIKADTVQAETSNSNESISQESEQTNANTSESAQDETITIKPATTERQNADKSHVVEAKAETKLTADSPSNSTTSNVQEDRTDPAANRDKIGKEAPSASATFGKNSTLTIDHGQLDEKQKTAKLTMNSANFQAGDTYTITIPKKGGLSLGTTDVAVLAPVFGKTTFTETIDYYKIEDHFINGGTITQNINLHYDQNINPLASMTNTITVDTTGSAEKHASLKVIAIGKEPELSADLVHVPQLIINGQEFTTRPALTLGTPLKDFNQVDLNLALDKNYKLTNITLNDEDQSLVLTPDQLTIDANNVAHIVLNEEQITSLLKGQSNHFNFKITGHFDIPASDFVNKKYHAKFLDKDKSTISGTIVNVTTKPSHIGTITGTGVDDLTIYPTVKDIDWAATVNYLTEYTAHDKDNPGKDTSGVMVVDGKASSTTDMHYFTLSNQSTLDITDANLTVDLPDGYNVPATLTLSENTIYQDPDNINFIVSYVDGTSAVITPDQFGNTLTFHVTPNKKIRSLNVRIAQWNPDVEYDLSSKHGTYSKTYANGKPVLVGDLLTTKTTLSSPSFNGEVMMPMTTVIDRLVNKVKEGTFTAVYPFLPNQTSTVPGEKNAGSLTYETCVSNNGHPMLKHPITYIMVPDNAEVADLSKVTVKYSGAYVDYQPLLTPKSVSVITVDGHRFVKIDCSNYDLLEDGLNVTVPYSNAPDVQNSTKPSVFFTVADNLKNGNLNDPDHTVAQALKGLVQKEKIDTSKVVYNGSIGVYSGSWIINTVEGMSSATMVSGNTSGISTLATQDVHGINPDQMKIYGSIINATNNQIANAYQIINIPDSQDKVSQFTPTMSGQASLIDAVNGTDLSSAGELLYSTALTDLNNAQAAAADGHWLTADQITKITNWSKVKSVMLKFDSKALPAKTSARVEIPLVDKDIYQHVGKSISVSSAIFSENKASSNSN</sequence>
<dbReference type="Proteomes" id="UP000430323">
    <property type="component" value="Unassembled WGS sequence"/>
</dbReference>
<dbReference type="EMBL" id="WBOB01000009">
    <property type="protein sequence ID" value="KAB1977554.1"/>
    <property type="molecule type" value="Genomic_DNA"/>
</dbReference>
<protein>
    <submittedName>
        <fullName evidence="4">YSIRK-type signal peptide-containing protein</fullName>
    </submittedName>
</protein>
<feature type="compositionally biased region" description="Low complexity" evidence="2">
    <location>
        <begin position="40"/>
        <end position="53"/>
    </location>
</feature>
<gene>
    <name evidence="4" type="ORF">F8251_03165</name>
</gene>
<dbReference type="InterPro" id="IPR005877">
    <property type="entry name" value="YSIRK_signal_dom"/>
</dbReference>
<dbReference type="NCBIfam" id="TIGR01168">
    <property type="entry name" value="YSIRK_signal"/>
    <property type="match status" value="1"/>
</dbReference>
<feature type="compositionally biased region" description="Polar residues" evidence="2">
    <location>
        <begin position="54"/>
        <end position="64"/>
    </location>
</feature>
<proteinExistence type="predicted"/>
<dbReference type="RefSeq" id="WP_151495209.1">
    <property type="nucleotide sequence ID" value="NZ_JBBOJP010000024.1"/>
</dbReference>
<name>A0A6A1Z821_9LACO</name>
<feature type="domain" description="YSIRK Gram-positive signal peptide" evidence="3">
    <location>
        <begin position="3"/>
        <end position="28"/>
    </location>
</feature>
<evidence type="ECO:0000313" key="5">
    <source>
        <dbReference type="Proteomes" id="UP000430323"/>
    </source>
</evidence>
<organism evidence="4 5">
    <name type="scientific">Lactobacillus crispatus</name>
    <dbReference type="NCBI Taxonomy" id="47770"/>
    <lineage>
        <taxon>Bacteria</taxon>
        <taxon>Bacillati</taxon>
        <taxon>Bacillota</taxon>
        <taxon>Bacilli</taxon>
        <taxon>Lactobacillales</taxon>
        <taxon>Lactobacillaceae</taxon>
        <taxon>Lactobacillus</taxon>
    </lineage>
</organism>
<evidence type="ECO:0000256" key="1">
    <source>
        <dbReference type="ARBA" id="ARBA00022729"/>
    </source>
</evidence>
<comment type="caution">
    <text evidence="4">The sequence shown here is derived from an EMBL/GenBank/DDBJ whole genome shotgun (WGS) entry which is preliminary data.</text>
</comment>